<dbReference type="GeneID" id="59352301"/>
<feature type="signal peptide" evidence="1">
    <location>
        <begin position="1"/>
        <end position="21"/>
    </location>
</feature>
<organism evidence="2 3">
    <name type="scientific">Mycena indigotica</name>
    <dbReference type="NCBI Taxonomy" id="2126181"/>
    <lineage>
        <taxon>Eukaryota</taxon>
        <taxon>Fungi</taxon>
        <taxon>Dikarya</taxon>
        <taxon>Basidiomycota</taxon>
        <taxon>Agaricomycotina</taxon>
        <taxon>Agaricomycetes</taxon>
        <taxon>Agaricomycetidae</taxon>
        <taxon>Agaricales</taxon>
        <taxon>Marasmiineae</taxon>
        <taxon>Mycenaceae</taxon>
        <taxon>Mycena</taxon>
    </lineage>
</organism>
<reference evidence="2" key="1">
    <citation type="submission" date="2020-05" db="EMBL/GenBank/DDBJ databases">
        <title>Mycena genomes resolve the evolution of fungal bioluminescence.</title>
        <authorList>
            <person name="Tsai I.J."/>
        </authorList>
    </citation>
    <scope>NUCLEOTIDE SEQUENCE</scope>
    <source>
        <strain evidence="2">171206Taipei</strain>
    </source>
</reference>
<evidence type="ECO:0000313" key="2">
    <source>
        <dbReference type="EMBL" id="KAF7290203.1"/>
    </source>
</evidence>
<feature type="chain" id="PRO_5034248113" description="DUF4185 domain-containing protein" evidence="1">
    <location>
        <begin position="22"/>
        <end position="384"/>
    </location>
</feature>
<evidence type="ECO:0000313" key="3">
    <source>
        <dbReference type="Proteomes" id="UP000636479"/>
    </source>
</evidence>
<protein>
    <recommendedName>
        <fullName evidence="4">DUF4185 domain-containing protein</fullName>
    </recommendedName>
</protein>
<sequence length="384" mass="40368">MPLARLYLPLTLLTAVGVVDARASNTSSHSHAALLSSRAVTPVVRATTSYGNLADTGYNRDSCTSTAWYGDNVLWTCRDTQTLSTAGVPGNGLVVNTGAWSGKPSGTSAGTLTLRTPQGYGPLFYPLEGDECPTNGACSDGTRWVGWPDTGPAVVFSFDNDGFIKRQHLSGLSLINTPDTTLYHVSQNPVNTNAMPQATVDTSKFWASNQVGYGTAATVLNGSYVYLYGSTPNGQLAVARSALTGFLGALNSKSTYQYYVNGGWTASAPTTSTAGIALANTRGNVQGTVYFSAKWNSFVWIGGDGFPNANFYVSTAPAPEGPWTVPTLFYSGAVGTGSLAAYSAVAHPALTDGTGNYIFITWTKTAKSSNGDVYTQPLVRVDWA</sequence>
<evidence type="ECO:0000256" key="1">
    <source>
        <dbReference type="SAM" id="SignalP"/>
    </source>
</evidence>
<comment type="caution">
    <text evidence="2">The sequence shown here is derived from an EMBL/GenBank/DDBJ whole genome shotgun (WGS) entry which is preliminary data.</text>
</comment>
<dbReference type="RefSeq" id="XP_037213781.1">
    <property type="nucleotide sequence ID" value="XM_037369785.1"/>
</dbReference>
<name>A0A8H6S088_9AGAR</name>
<accession>A0A8H6S088</accession>
<proteinExistence type="predicted"/>
<dbReference type="EMBL" id="JACAZF010000015">
    <property type="protein sequence ID" value="KAF7290203.1"/>
    <property type="molecule type" value="Genomic_DNA"/>
</dbReference>
<keyword evidence="1" id="KW-0732">Signal</keyword>
<dbReference type="OrthoDB" id="2583188at2759"/>
<dbReference type="AlphaFoldDB" id="A0A8H6S088"/>
<gene>
    <name evidence="2" type="ORF">MIND_01333800</name>
</gene>
<evidence type="ECO:0008006" key="4">
    <source>
        <dbReference type="Google" id="ProtNLM"/>
    </source>
</evidence>
<keyword evidence="3" id="KW-1185">Reference proteome</keyword>
<dbReference type="Proteomes" id="UP000636479">
    <property type="component" value="Unassembled WGS sequence"/>
</dbReference>